<comment type="subcellular location">
    <subcellularLocation>
        <location evidence="1">Cytoplasm</location>
    </subcellularLocation>
</comment>
<evidence type="ECO:0000256" key="1">
    <source>
        <dbReference type="ARBA" id="ARBA00004496"/>
    </source>
</evidence>
<keyword evidence="2" id="KW-0963">Cytoplasm</keyword>
<name>A0A8X8ZJK5_SALSN</name>
<dbReference type="Proteomes" id="UP000298416">
    <property type="component" value="Unassembled WGS sequence"/>
</dbReference>
<sequence>MKLKIVIEVPLHKEKDKSKALKIVVAEEGVISVSIGKDNDQLEVIGVGVDSVCLAKSLRKKFCFANILSVAEVKPPEPEKSPEKCPLQPCMFPPPPCQPFYECHYYDPGSSGGCHIIVFELLKIDWLIHVNWDKSKEELKDADSSTSLAAQPTAPTTKGKKQKGKSAQGSGVSSQSPSEFNSTDSTVEPGVSSSTPQAETGVSQTLSMQEMLSQGKRLEAVLGRSMEKAVKANSDALWARLQDENAKQEKAAKERMQQLKNTISNCLNKDLPAIIEKTIKRELATIGQSVARTITPAIEKTISNSIIESFQKKIVINVPMPNDKARSKAMSIAVDIPVAGVSIGENDQLVVTGEGVDSVCMANCLWKNFCFADIVSVENV</sequence>
<protein>
    <submittedName>
        <fullName evidence="6">Uncharacterized protein</fullName>
    </submittedName>
</protein>
<feature type="compositionally biased region" description="Low complexity" evidence="5">
    <location>
        <begin position="165"/>
        <end position="178"/>
    </location>
</feature>
<reference evidence="6" key="2">
    <citation type="submission" date="2020-08" db="EMBL/GenBank/DDBJ databases">
        <title>Plant Genome Project.</title>
        <authorList>
            <person name="Zhang R.-G."/>
        </authorList>
    </citation>
    <scope>NUCLEOTIDE SEQUENCE</scope>
    <source>
        <strain evidence="6">Huo1</strain>
        <tissue evidence="6">Leaf</tissue>
    </source>
</reference>
<dbReference type="EMBL" id="PNBA02000011">
    <property type="protein sequence ID" value="KAG6407382.1"/>
    <property type="molecule type" value="Genomic_DNA"/>
</dbReference>
<accession>A0A8X8ZJK5</accession>
<feature type="region of interest" description="Disordered" evidence="5">
    <location>
        <begin position="139"/>
        <end position="209"/>
    </location>
</feature>
<keyword evidence="3" id="KW-0853">WD repeat</keyword>
<feature type="compositionally biased region" description="Polar residues" evidence="5">
    <location>
        <begin position="179"/>
        <end position="209"/>
    </location>
</feature>
<dbReference type="PANTHER" id="PTHR15598:SF5">
    <property type="entry name" value="ENHANCER OF MRNA-DECAPPING PROTEIN 4"/>
    <property type="match status" value="1"/>
</dbReference>
<comment type="caution">
    <text evidence="6">The sequence shown here is derived from an EMBL/GenBank/DDBJ whole genome shotgun (WGS) entry which is preliminary data.</text>
</comment>
<dbReference type="GO" id="GO:0031087">
    <property type="term" value="P:deadenylation-independent decapping of nuclear-transcribed mRNA"/>
    <property type="evidence" value="ECO:0007669"/>
    <property type="project" value="InterPro"/>
</dbReference>
<evidence type="ECO:0000313" key="6">
    <source>
        <dbReference type="EMBL" id="KAG6407382.1"/>
    </source>
</evidence>
<keyword evidence="4" id="KW-0677">Repeat</keyword>
<proteinExistence type="predicted"/>
<evidence type="ECO:0000313" key="7">
    <source>
        <dbReference type="Proteomes" id="UP000298416"/>
    </source>
</evidence>
<dbReference type="Gene3D" id="3.30.70.100">
    <property type="match status" value="2"/>
</dbReference>
<gene>
    <name evidence="6" type="ORF">SASPL_130371</name>
</gene>
<dbReference type="PANTHER" id="PTHR15598">
    <property type="entry name" value="ENHANCER OF MRNA-DECAPPING PROTEIN 4"/>
    <property type="match status" value="1"/>
</dbReference>
<dbReference type="GO" id="GO:0000932">
    <property type="term" value="C:P-body"/>
    <property type="evidence" value="ECO:0007669"/>
    <property type="project" value="TreeGrafter"/>
</dbReference>
<dbReference type="InterPro" id="IPR045152">
    <property type="entry name" value="EDC4-like"/>
</dbReference>
<dbReference type="AlphaFoldDB" id="A0A8X8ZJK5"/>
<evidence type="ECO:0000256" key="4">
    <source>
        <dbReference type="ARBA" id="ARBA00022737"/>
    </source>
</evidence>
<evidence type="ECO:0000256" key="2">
    <source>
        <dbReference type="ARBA" id="ARBA00022490"/>
    </source>
</evidence>
<organism evidence="6">
    <name type="scientific">Salvia splendens</name>
    <name type="common">Scarlet sage</name>
    <dbReference type="NCBI Taxonomy" id="180675"/>
    <lineage>
        <taxon>Eukaryota</taxon>
        <taxon>Viridiplantae</taxon>
        <taxon>Streptophyta</taxon>
        <taxon>Embryophyta</taxon>
        <taxon>Tracheophyta</taxon>
        <taxon>Spermatophyta</taxon>
        <taxon>Magnoliopsida</taxon>
        <taxon>eudicotyledons</taxon>
        <taxon>Gunneridae</taxon>
        <taxon>Pentapetalae</taxon>
        <taxon>asterids</taxon>
        <taxon>lamiids</taxon>
        <taxon>Lamiales</taxon>
        <taxon>Lamiaceae</taxon>
        <taxon>Nepetoideae</taxon>
        <taxon>Mentheae</taxon>
        <taxon>Salviinae</taxon>
        <taxon>Salvia</taxon>
        <taxon>Salvia subgen. Calosphace</taxon>
        <taxon>core Calosphace</taxon>
    </lineage>
</organism>
<keyword evidence="7" id="KW-1185">Reference proteome</keyword>
<evidence type="ECO:0000256" key="5">
    <source>
        <dbReference type="SAM" id="MobiDB-lite"/>
    </source>
</evidence>
<evidence type="ECO:0000256" key="3">
    <source>
        <dbReference type="ARBA" id="ARBA00022574"/>
    </source>
</evidence>
<reference evidence="6" key="1">
    <citation type="submission" date="2018-01" db="EMBL/GenBank/DDBJ databases">
        <authorList>
            <person name="Mao J.F."/>
        </authorList>
    </citation>
    <scope>NUCLEOTIDE SEQUENCE</scope>
    <source>
        <strain evidence="6">Huo1</strain>
        <tissue evidence="6">Leaf</tissue>
    </source>
</reference>